<sequence>MGISTTLLDHIYIKTPLGLKEIAERSSGLLAKQRRLLILIDGIKSSSDLAALLAEFELSAKLDELVELGFIQLKDTALSVEPNVEISNNAIKELPTAPATEIIINPIIDPIFLEQAKNLMIESAQHCLGIMARSIIEEIQQCNQSNYKVVIARWNMALRQSNKARTHADQYVDAVKTLIGID</sequence>
<protein>
    <submittedName>
        <fullName evidence="1">Uncharacterized protein</fullName>
    </submittedName>
</protein>
<dbReference type="EMBL" id="JBHTBQ010000012">
    <property type="protein sequence ID" value="MFC7419670.1"/>
    <property type="molecule type" value="Genomic_DNA"/>
</dbReference>
<keyword evidence="2" id="KW-1185">Reference proteome</keyword>
<evidence type="ECO:0000313" key="1">
    <source>
        <dbReference type="EMBL" id="MFC7419670.1"/>
    </source>
</evidence>
<gene>
    <name evidence="1" type="ORF">ACFQNF_07225</name>
</gene>
<name>A0ABW2R0Z4_9NEIS</name>
<dbReference type="RefSeq" id="WP_380187281.1">
    <property type="nucleotide sequence ID" value="NZ_JBHTBQ010000012.1"/>
</dbReference>
<comment type="caution">
    <text evidence="1">The sequence shown here is derived from an EMBL/GenBank/DDBJ whole genome shotgun (WGS) entry which is preliminary data.</text>
</comment>
<proteinExistence type="predicted"/>
<organism evidence="1 2">
    <name type="scientific">Iodobacter arcticus</name>
    <dbReference type="NCBI Taxonomy" id="590593"/>
    <lineage>
        <taxon>Bacteria</taxon>
        <taxon>Pseudomonadati</taxon>
        <taxon>Pseudomonadota</taxon>
        <taxon>Betaproteobacteria</taxon>
        <taxon>Neisseriales</taxon>
        <taxon>Chitinibacteraceae</taxon>
        <taxon>Iodobacter</taxon>
    </lineage>
</organism>
<dbReference type="Proteomes" id="UP001596473">
    <property type="component" value="Unassembled WGS sequence"/>
</dbReference>
<accession>A0ABW2R0Z4</accession>
<evidence type="ECO:0000313" key="2">
    <source>
        <dbReference type="Proteomes" id="UP001596473"/>
    </source>
</evidence>
<reference evidence="2" key="1">
    <citation type="journal article" date="2019" name="Int. J. Syst. Evol. Microbiol.">
        <title>The Global Catalogue of Microorganisms (GCM) 10K type strain sequencing project: providing services to taxonomists for standard genome sequencing and annotation.</title>
        <authorList>
            <consortium name="The Broad Institute Genomics Platform"/>
            <consortium name="The Broad Institute Genome Sequencing Center for Infectious Disease"/>
            <person name="Wu L."/>
            <person name="Ma J."/>
        </authorList>
    </citation>
    <scope>NUCLEOTIDE SEQUENCE [LARGE SCALE GENOMIC DNA]</scope>
    <source>
        <strain evidence="2">CCUG 62945</strain>
    </source>
</reference>